<dbReference type="AlphaFoldDB" id="A0A412ZE23"/>
<reference evidence="4 5" key="1">
    <citation type="submission" date="2018-08" db="EMBL/GenBank/DDBJ databases">
        <title>A genome reference for cultivated species of the human gut microbiota.</title>
        <authorList>
            <person name="Zou Y."/>
            <person name="Xue W."/>
            <person name="Luo G."/>
        </authorList>
    </citation>
    <scope>NUCLEOTIDE SEQUENCE [LARGE SCALE GENOMIC DNA]</scope>
    <source>
        <strain evidence="4 5">AF14-18</strain>
    </source>
</reference>
<dbReference type="InterPro" id="IPR046348">
    <property type="entry name" value="SIS_dom_sf"/>
</dbReference>
<keyword evidence="1" id="KW-0805">Transcription regulation</keyword>
<keyword evidence="2" id="KW-0238">DNA-binding</keyword>
<dbReference type="InterPro" id="IPR035472">
    <property type="entry name" value="RpiR-like_SIS"/>
</dbReference>
<accession>A0A412ZE23</accession>
<dbReference type="CDD" id="cd05013">
    <property type="entry name" value="SIS_RpiR"/>
    <property type="match status" value="1"/>
</dbReference>
<keyword evidence="3" id="KW-0804">Transcription</keyword>
<evidence type="ECO:0000313" key="4">
    <source>
        <dbReference type="EMBL" id="RGV78445.1"/>
    </source>
</evidence>
<dbReference type="KEGG" id="cbol:CGC65_03075"/>
<dbReference type="PANTHER" id="PTHR30514">
    <property type="entry name" value="GLUCOKINASE"/>
    <property type="match status" value="1"/>
</dbReference>
<dbReference type="SUPFAM" id="SSF53697">
    <property type="entry name" value="SIS domain"/>
    <property type="match status" value="1"/>
</dbReference>
<dbReference type="InterPro" id="IPR001347">
    <property type="entry name" value="SIS_dom"/>
</dbReference>
<dbReference type="EMBL" id="QRZM01000001">
    <property type="protein sequence ID" value="RGV78445.1"/>
    <property type="molecule type" value="Genomic_DNA"/>
</dbReference>
<dbReference type="PROSITE" id="PS51464">
    <property type="entry name" value="SIS"/>
    <property type="match status" value="1"/>
</dbReference>
<dbReference type="GO" id="GO:0097367">
    <property type="term" value="F:carbohydrate derivative binding"/>
    <property type="evidence" value="ECO:0007669"/>
    <property type="project" value="InterPro"/>
</dbReference>
<sequence>MAKPFEFNIKKLYADLRPSEQKVADYYLGYAGQLEELSLVPMAKAAGVSQPTVMRFVKALGFGGFREFKYAVLKAASGRGNMEADAKADSRADGSGGAVPPPLVCGYGISEEDRPEEVPGQVITRTISYLDDALKHISPSEIIKAAGMICSAGQVAVYYVENSATVANDLVTKLLYLGINCVTYNDVYLQQISAGNLGEQDVAIGISYSGTSKSTVDVMKLAKRKGASTIVLTNYDDVLIGKYADIMLCTGNRQQLYGNAIFSRTSQIAVVDMIYTGIILRDYPKYTKKLDESSRIVRNQTY</sequence>
<comment type="caution">
    <text evidence="4">The sequence shown here is derived from an EMBL/GenBank/DDBJ whole genome shotgun (WGS) entry which is preliminary data.</text>
</comment>
<dbReference type="InterPro" id="IPR036388">
    <property type="entry name" value="WH-like_DNA-bd_sf"/>
</dbReference>
<protein>
    <submittedName>
        <fullName evidence="4">MurR/RpiR family transcriptional regulator</fullName>
    </submittedName>
</protein>
<dbReference type="InterPro" id="IPR000281">
    <property type="entry name" value="HTH_RpiR"/>
</dbReference>
<evidence type="ECO:0000256" key="3">
    <source>
        <dbReference type="ARBA" id="ARBA00023163"/>
    </source>
</evidence>
<dbReference type="Pfam" id="PF01418">
    <property type="entry name" value="HTH_6"/>
    <property type="match status" value="1"/>
</dbReference>
<evidence type="ECO:0000256" key="1">
    <source>
        <dbReference type="ARBA" id="ARBA00023015"/>
    </source>
</evidence>
<dbReference type="GO" id="GO:1901135">
    <property type="term" value="P:carbohydrate derivative metabolic process"/>
    <property type="evidence" value="ECO:0007669"/>
    <property type="project" value="InterPro"/>
</dbReference>
<proteinExistence type="predicted"/>
<dbReference type="PANTHER" id="PTHR30514:SF1">
    <property type="entry name" value="HTH-TYPE TRANSCRIPTIONAL REGULATOR HEXR-RELATED"/>
    <property type="match status" value="1"/>
</dbReference>
<dbReference type="Gene3D" id="1.10.10.10">
    <property type="entry name" value="Winged helix-like DNA-binding domain superfamily/Winged helix DNA-binding domain"/>
    <property type="match status" value="1"/>
</dbReference>
<dbReference type="GO" id="GO:0003700">
    <property type="term" value="F:DNA-binding transcription factor activity"/>
    <property type="evidence" value="ECO:0007669"/>
    <property type="project" value="InterPro"/>
</dbReference>
<evidence type="ECO:0000313" key="5">
    <source>
        <dbReference type="Proteomes" id="UP000284543"/>
    </source>
</evidence>
<dbReference type="Proteomes" id="UP000284543">
    <property type="component" value="Unassembled WGS sequence"/>
</dbReference>
<dbReference type="Gene3D" id="3.40.50.10490">
    <property type="entry name" value="Glucose-6-phosphate isomerase like protein, domain 1"/>
    <property type="match status" value="1"/>
</dbReference>
<dbReference type="PROSITE" id="PS51071">
    <property type="entry name" value="HTH_RPIR"/>
    <property type="match status" value="1"/>
</dbReference>
<organism evidence="4 5">
    <name type="scientific">Enterocloster bolteae</name>
    <dbReference type="NCBI Taxonomy" id="208479"/>
    <lineage>
        <taxon>Bacteria</taxon>
        <taxon>Bacillati</taxon>
        <taxon>Bacillota</taxon>
        <taxon>Clostridia</taxon>
        <taxon>Lachnospirales</taxon>
        <taxon>Lachnospiraceae</taxon>
        <taxon>Enterocloster</taxon>
    </lineage>
</organism>
<dbReference type="InterPro" id="IPR009057">
    <property type="entry name" value="Homeodomain-like_sf"/>
</dbReference>
<dbReference type="GO" id="GO:0003677">
    <property type="term" value="F:DNA binding"/>
    <property type="evidence" value="ECO:0007669"/>
    <property type="project" value="UniProtKB-KW"/>
</dbReference>
<dbReference type="RefSeq" id="WP_002568401.1">
    <property type="nucleotide sequence ID" value="NZ_CABKUK010000005.1"/>
</dbReference>
<gene>
    <name evidence="4" type="ORF">DWW02_01515</name>
</gene>
<evidence type="ECO:0000256" key="2">
    <source>
        <dbReference type="ARBA" id="ARBA00023125"/>
    </source>
</evidence>
<dbReference type="SUPFAM" id="SSF46689">
    <property type="entry name" value="Homeodomain-like"/>
    <property type="match status" value="1"/>
</dbReference>
<name>A0A412ZE23_9FIRM</name>
<dbReference type="InterPro" id="IPR047640">
    <property type="entry name" value="RpiR-like"/>
</dbReference>
<dbReference type="Pfam" id="PF01380">
    <property type="entry name" value="SIS"/>
    <property type="match status" value="1"/>
</dbReference>